<dbReference type="SMART" id="SM00418">
    <property type="entry name" value="HTH_ARSR"/>
    <property type="match status" value="1"/>
</dbReference>
<evidence type="ECO:0000313" key="6">
    <source>
        <dbReference type="EMBL" id="KAB7790246.1"/>
    </source>
</evidence>
<evidence type="ECO:0000313" key="7">
    <source>
        <dbReference type="Proteomes" id="UP000441772"/>
    </source>
</evidence>
<dbReference type="AlphaFoldDB" id="A0A6I1GKS7"/>
<feature type="region of interest" description="Disordered" evidence="4">
    <location>
        <begin position="234"/>
        <end position="270"/>
    </location>
</feature>
<evidence type="ECO:0000259" key="5">
    <source>
        <dbReference type="PROSITE" id="PS50987"/>
    </source>
</evidence>
<feature type="compositionally biased region" description="Acidic residues" evidence="4">
    <location>
        <begin position="234"/>
        <end position="244"/>
    </location>
</feature>
<keyword evidence="1" id="KW-0805">Transcription regulation</keyword>
<dbReference type="SUPFAM" id="SSF46785">
    <property type="entry name" value="Winged helix' DNA-binding domain"/>
    <property type="match status" value="1"/>
</dbReference>
<dbReference type="InterPro" id="IPR001845">
    <property type="entry name" value="HTH_ArsR_DNA-bd_dom"/>
</dbReference>
<accession>A0A6I1GKS7</accession>
<evidence type="ECO:0000256" key="3">
    <source>
        <dbReference type="ARBA" id="ARBA00023163"/>
    </source>
</evidence>
<name>A0A6I1GKS7_9BIFI</name>
<evidence type="ECO:0000256" key="4">
    <source>
        <dbReference type="SAM" id="MobiDB-lite"/>
    </source>
</evidence>
<dbReference type="PANTHER" id="PTHR43132:SF8">
    <property type="entry name" value="HTH-TYPE TRANSCRIPTIONAL REGULATOR KMTR"/>
    <property type="match status" value="1"/>
</dbReference>
<dbReference type="RefSeq" id="WP_193312363.1">
    <property type="nucleotide sequence ID" value="NZ_JBHSKZ010000006.1"/>
</dbReference>
<dbReference type="GO" id="GO:0003700">
    <property type="term" value="F:DNA-binding transcription factor activity"/>
    <property type="evidence" value="ECO:0007669"/>
    <property type="project" value="InterPro"/>
</dbReference>
<dbReference type="Proteomes" id="UP000441772">
    <property type="component" value="Unassembled WGS sequence"/>
</dbReference>
<dbReference type="GO" id="GO:0003677">
    <property type="term" value="F:DNA binding"/>
    <property type="evidence" value="ECO:0007669"/>
    <property type="project" value="UniProtKB-KW"/>
</dbReference>
<dbReference type="EMBL" id="WBVT01000017">
    <property type="protein sequence ID" value="KAB7790246.1"/>
    <property type="molecule type" value="Genomic_DNA"/>
</dbReference>
<reference evidence="6 7" key="1">
    <citation type="submission" date="2019-09" db="EMBL/GenBank/DDBJ databases">
        <title>Characterization of the phylogenetic diversity of two novel species belonging to the genus Bifidobacterium: Bifidobacterium cebidarum sp. nov. and Bifidobacterium leontopitheci sp. nov.</title>
        <authorList>
            <person name="Lugli G.A."/>
            <person name="Duranti S."/>
            <person name="Milani C."/>
            <person name="Turroni F."/>
            <person name="Ventura M."/>
        </authorList>
    </citation>
    <scope>NUCLEOTIDE SEQUENCE [LARGE SCALE GENOMIC DNA]</scope>
    <source>
        <strain evidence="6 7">LMG 31471</strain>
    </source>
</reference>
<dbReference type="InterPro" id="IPR051011">
    <property type="entry name" value="Metal_resp_trans_reg"/>
</dbReference>
<feature type="region of interest" description="Disordered" evidence="4">
    <location>
        <begin position="1"/>
        <end position="48"/>
    </location>
</feature>
<feature type="domain" description="HTH arsR-type" evidence="5">
    <location>
        <begin position="43"/>
        <end position="139"/>
    </location>
</feature>
<dbReference type="InterPro" id="IPR036390">
    <property type="entry name" value="WH_DNA-bd_sf"/>
</dbReference>
<feature type="compositionally biased region" description="Basic and acidic residues" evidence="4">
    <location>
        <begin position="1"/>
        <end position="16"/>
    </location>
</feature>
<evidence type="ECO:0000256" key="2">
    <source>
        <dbReference type="ARBA" id="ARBA00023125"/>
    </source>
</evidence>
<dbReference type="PANTHER" id="PTHR43132">
    <property type="entry name" value="ARSENICAL RESISTANCE OPERON REPRESSOR ARSR-RELATED"/>
    <property type="match status" value="1"/>
</dbReference>
<organism evidence="6 7">
    <name type="scientific">Bifidobacterium leontopitheci</name>
    <dbReference type="NCBI Taxonomy" id="2650774"/>
    <lineage>
        <taxon>Bacteria</taxon>
        <taxon>Bacillati</taxon>
        <taxon>Actinomycetota</taxon>
        <taxon>Actinomycetes</taxon>
        <taxon>Bifidobacteriales</taxon>
        <taxon>Bifidobacteriaceae</taxon>
        <taxon>Bifidobacterium</taxon>
    </lineage>
</organism>
<sequence length="270" mass="29321">MAKERKESSANEHDSGDMNGGKALRPGATGSVFDDGRKKPVDPPAELNITDPEVIRMVSNPTRLMVVEELFDCQEPHTATQLAELVGVSPSSMSYHLRLLGKAGIVRRVSDVTGDGRECPWVASASSIGIALSQQEESTRMRVMDGMLRAMRMRISRFMTASAAVPIDRRREMFPFMSLDTGSLILTHEELLEAQSRIVQVWEEYLALSRGRRASDYPYRVTYAWSCLPSGLIDEPDGDGDADGGETGGAEELGKGSGDIPGADGDSGVR</sequence>
<proteinExistence type="predicted"/>
<evidence type="ECO:0000256" key="1">
    <source>
        <dbReference type="ARBA" id="ARBA00023015"/>
    </source>
</evidence>
<dbReference type="Pfam" id="PF12840">
    <property type="entry name" value="HTH_20"/>
    <property type="match status" value="1"/>
</dbReference>
<dbReference type="PROSITE" id="PS50987">
    <property type="entry name" value="HTH_ARSR_2"/>
    <property type="match status" value="1"/>
</dbReference>
<keyword evidence="3" id="KW-0804">Transcription</keyword>
<gene>
    <name evidence="6" type="ORF">F7D09_1239</name>
</gene>
<dbReference type="Gene3D" id="1.10.10.10">
    <property type="entry name" value="Winged helix-like DNA-binding domain superfamily/Winged helix DNA-binding domain"/>
    <property type="match status" value="1"/>
</dbReference>
<comment type="caution">
    <text evidence="6">The sequence shown here is derived from an EMBL/GenBank/DDBJ whole genome shotgun (WGS) entry which is preliminary data.</text>
</comment>
<dbReference type="InterPro" id="IPR011991">
    <property type="entry name" value="ArsR-like_HTH"/>
</dbReference>
<protein>
    <submittedName>
        <fullName evidence="6">Helix-turn-helix domain-containing protein</fullName>
    </submittedName>
</protein>
<keyword evidence="7" id="KW-1185">Reference proteome</keyword>
<dbReference type="CDD" id="cd00090">
    <property type="entry name" value="HTH_ARSR"/>
    <property type="match status" value="1"/>
</dbReference>
<keyword evidence="2" id="KW-0238">DNA-binding</keyword>
<dbReference type="InterPro" id="IPR036388">
    <property type="entry name" value="WH-like_DNA-bd_sf"/>
</dbReference>